<feature type="region of interest" description="Disordered" evidence="1">
    <location>
        <begin position="146"/>
        <end position="197"/>
    </location>
</feature>
<feature type="compositionally biased region" description="Basic and acidic residues" evidence="1">
    <location>
        <begin position="164"/>
        <end position="179"/>
    </location>
</feature>
<proteinExistence type="predicted"/>
<evidence type="ECO:0000313" key="3">
    <source>
        <dbReference type="Proteomes" id="UP000762676"/>
    </source>
</evidence>
<dbReference type="EMBL" id="BMAT01011004">
    <property type="protein sequence ID" value="GFR64863.1"/>
    <property type="molecule type" value="Genomic_DNA"/>
</dbReference>
<evidence type="ECO:0000313" key="2">
    <source>
        <dbReference type="EMBL" id="GFR64863.1"/>
    </source>
</evidence>
<dbReference type="Proteomes" id="UP000762676">
    <property type="component" value="Unassembled WGS sequence"/>
</dbReference>
<comment type="caution">
    <text evidence="2">The sequence shown here is derived from an EMBL/GenBank/DDBJ whole genome shotgun (WGS) entry which is preliminary data.</text>
</comment>
<organism evidence="2 3">
    <name type="scientific">Elysia marginata</name>
    <dbReference type="NCBI Taxonomy" id="1093978"/>
    <lineage>
        <taxon>Eukaryota</taxon>
        <taxon>Metazoa</taxon>
        <taxon>Spiralia</taxon>
        <taxon>Lophotrochozoa</taxon>
        <taxon>Mollusca</taxon>
        <taxon>Gastropoda</taxon>
        <taxon>Heterobranchia</taxon>
        <taxon>Euthyneura</taxon>
        <taxon>Panpulmonata</taxon>
        <taxon>Sacoglossa</taxon>
        <taxon>Placobranchoidea</taxon>
        <taxon>Plakobranchidae</taxon>
        <taxon>Elysia</taxon>
    </lineage>
</organism>
<feature type="compositionally biased region" description="Polar residues" evidence="1">
    <location>
        <begin position="90"/>
        <end position="118"/>
    </location>
</feature>
<name>A0AAV4EWP1_9GAST</name>
<feature type="region of interest" description="Disordered" evidence="1">
    <location>
        <begin position="69"/>
        <end position="134"/>
    </location>
</feature>
<evidence type="ECO:0008006" key="4">
    <source>
        <dbReference type="Google" id="ProtNLM"/>
    </source>
</evidence>
<protein>
    <recommendedName>
        <fullName evidence="4">Hexosyltransferase</fullName>
    </recommendedName>
</protein>
<accession>A0AAV4EWP1</accession>
<feature type="compositionally biased region" description="Basic and acidic residues" evidence="1">
    <location>
        <begin position="146"/>
        <end position="155"/>
    </location>
</feature>
<dbReference type="AlphaFoldDB" id="A0AAV4EWP1"/>
<sequence length="308" mass="34634">MASFRARVFLLTLGMVTLICVQVYRTHFLATPLFFYSQQGQIDTISNKELVVKRQSIIKSQFKRSEIFKPNENFQNVQKPTEKSKDTSSMEESQISSERSSDRGNSNVEEYSPQSVQTSHRKSNDSSSQRSSQVVRNFTYSLNLKDGGRETDYLHLPDSSNLKGDVHDRSRSDTQRSEVEDGPGSDETRSATSSSSLSWLGAGELGPDYKLYNISWRHVTPVTDNITLDISRYMNGRPVHTAPVLAHNPSLCRDVGGAGGDLFLLVIIPSLPRHHEIRAVIRETWASPAYNGGFWAGRYINGKDLQHF</sequence>
<evidence type="ECO:0000256" key="1">
    <source>
        <dbReference type="SAM" id="MobiDB-lite"/>
    </source>
</evidence>
<reference evidence="2 3" key="1">
    <citation type="journal article" date="2021" name="Elife">
        <title>Chloroplast acquisition without the gene transfer in kleptoplastic sea slugs, Plakobranchus ocellatus.</title>
        <authorList>
            <person name="Maeda T."/>
            <person name="Takahashi S."/>
            <person name="Yoshida T."/>
            <person name="Shimamura S."/>
            <person name="Takaki Y."/>
            <person name="Nagai Y."/>
            <person name="Toyoda A."/>
            <person name="Suzuki Y."/>
            <person name="Arimoto A."/>
            <person name="Ishii H."/>
            <person name="Satoh N."/>
            <person name="Nishiyama T."/>
            <person name="Hasebe M."/>
            <person name="Maruyama T."/>
            <person name="Minagawa J."/>
            <person name="Obokata J."/>
            <person name="Shigenobu S."/>
        </authorList>
    </citation>
    <scope>NUCLEOTIDE SEQUENCE [LARGE SCALE GENOMIC DNA]</scope>
</reference>
<keyword evidence="3" id="KW-1185">Reference proteome</keyword>
<gene>
    <name evidence="2" type="ORF">ElyMa_005516700</name>
</gene>